<feature type="compositionally biased region" description="Low complexity" evidence="1">
    <location>
        <begin position="15"/>
        <end position="27"/>
    </location>
</feature>
<gene>
    <name evidence="2" type="ORF">METZ01_LOCUS491969</name>
</gene>
<dbReference type="AlphaFoldDB" id="A0A383D4C9"/>
<feature type="region of interest" description="Disordered" evidence="1">
    <location>
        <begin position="15"/>
        <end position="60"/>
    </location>
</feature>
<name>A0A383D4C9_9ZZZZ</name>
<organism evidence="2">
    <name type="scientific">marine metagenome</name>
    <dbReference type="NCBI Taxonomy" id="408172"/>
    <lineage>
        <taxon>unclassified sequences</taxon>
        <taxon>metagenomes</taxon>
        <taxon>ecological metagenomes</taxon>
    </lineage>
</organism>
<feature type="non-terminal residue" evidence="2">
    <location>
        <position position="60"/>
    </location>
</feature>
<accession>A0A383D4C9</accession>
<sequence length="60" mass="6794">PWCSRCTTRLRRSTSTFNRSRIFSKPAPAIPSRPPAALSSSLRVTRFRRQRPSSFSTTPA</sequence>
<evidence type="ECO:0000313" key="2">
    <source>
        <dbReference type="EMBL" id="SVE39115.1"/>
    </source>
</evidence>
<proteinExistence type="predicted"/>
<evidence type="ECO:0000256" key="1">
    <source>
        <dbReference type="SAM" id="MobiDB-lite"/>
    </source>
</evidence>
<reference evidence="2" key="1">
    <citation type="submission" date="2018-05" db="EMBL/GenBank/DDBJ databases">
        <authorList>
            <person name="Lanie J.A."/>
            <person name="Ng W.-L."/>
            <person name="Kazmierczak K.M."/>
            <person name="Andrzejewski T.M."/>
            <person name="Davidsen T.M."/>
            <person name="Wayne K.J."/>
            <person name="Tettelin H."/>
            <person name="Glass J.I."/>
            <person name="Rusch D."/>
            <person name="Podicherti R."/>
            <person name="Tsui H.-C.T."/>
            <person name="Winkler M.E."/>
        </authorList>
    </citation>
    <scope>NUCLEOTIDE SEQUENCE</scope>
</reference>
<feature type="non-terminal residue" evidence="2">
    <location>
        <position position="1"/>
    </location>
</feature>
<dbReference type="EMBL" id="UINC01214056">
    <property type="protein sequence ID" value="SVE39115.1"/>
    <property type="molecule type" value="Genomic_DNA"/>
</dbReference>
<protein>
    <submittedName>
        <fullName evidence="2">Uncharacterized protein</fullName>
    </submittedName>
</protein>